<gene>
    <name evidence="1" type="ORF">Sspor_66700</name>
</gene>
<evidence type="ECO:0000313" key="1">
    <source>
        <dbReference type="EMBL" id="GHI81109.1"/>
    </source>
</evidence>
<comment type="caution">
    <text evidence="1">The sequence shown here is derived from an EMBL/GenBank/DDBJ whole genome shotgun (WGS) entry which is preliminary data.</text>
</comment>
<evidence type="ECO:0000313" key="2">
    <source>
        <dbReference type="Proteomes" id="UP000608522"/>
    </source>
</evidence>
<keyword evidence="2" id="KW-1185">Reference proteome</keyword>
<dbReference type="EMBL" id="BNED01000005">
    <property type="protein sequence ID" value="GHI81109.1"/>
    <property type="molecule type" value="Genomic_DNA"/>
</dbReference>
<organism evidence="1 2">
    <name type="scientific">Streptomyces spororaveus</name>
    <dbReference type="NCBI Taxonomy" id="284039"/>
    <lineage>
        <taxon>Bacteria</taxon>
        <taxon>Bacillati</taxon>
        <taxon>Actinomycetota</taxon>
        <taxon>Actinomycetes</taxon>
        <taxon>Kitasatosporales</taxon>
        <taxon>Streptomycetaceae</taxon>
        <taxon>Streptomyces</taxon>
    </lineage>
</organism>
<sequence length="80" mass="8447">MYFDRPDTSVPGPQVEAPFSHLTALRGGGSPGQAASIVPYGRWKAARVYAPRYARGGVPVVLEPLPVPGGAFCILPLRSV</sequence>
<reference evidence="2" key="1">
    <citation type="submission" date="2023-07" db="EMBL/GenBank/DDBJ databases">
        <title>Whole genome shotgun sequence of Streptomyces spororaveus NBRC 15456.</title>
        <authorList>
            <person name="Komaki H."/>
            <person name="Tamura T."/>
        </authorList>
    </citation>
    <scope>NUCLEOTIDE SEQUENCE [LARGE SCALE GENOMIC DNA]</scope>
    <source>
        <strain evidence="2">NBRC 15456</strain>
    </source>
</reference>
<protein>
    <submittedName>
        <fullName evidence="1">Uncharacterized protein</fullName>
    </submittedName>
</protein>
<name>A0ABQ3TL23_9ACTN</name>
<dbReference type="Proteomes" id="UP000608522">
    <property type="component" value="Unassembled WGS sequence"/>
</dbReference>
<accession>A0ABQ3TL23</accession>
<proteinExistence type="predicted"/>